<dbReference type="Proteomes" id="UP000677537">
    <property type="component" value="Unassembled WGS sequence"/>
</dbReference>
<organism evidence="7 8">
    <name type="scientific">Roseomonas indoligenes</name>
    <dbReference type="NCBI Taxonomy" id="2820811"/>
    <lineage>
        <taxon>Bacteria</taxon>
        <taxon>Pseudomonadati</taxon>
        <taxon>Pseudomonadota</taxon>
        <taxon>Alphaproteobacteria</taxon>
        <taxon>Acetobacterales</taxon>
        <taxon>Roseomonadaceae</taxon>
        <taxon>Roseomonas</taxon>
    </lineage>
</organism>
<dbReference type="Gene3D" id="3.40.640.10">
    <property type="entry name" value="Type I PLP-dependent aspartate aminotransferase-like (Major domain)"/>
    <property type="match status" value="1"/>
</dbReference>
<dbReference type="SUPFAM" id="SSF53383">
    <property type="entry name" value="PLP-dependent transferases"/>
    <property type="match status" value="1"/>
</dbReference>
<sequence>MNDLAFDTPPNALDAFWMPFTPNRTWKQDPRFVTRAKGMHYVTPEGRKILDAISGLWCVNAGHCHPRIVEAIRTQAGQLDYASSFGLGHPAAFEYANRLTAVAPDGFNHVFFAGSGSEAVDTALKLALAYHSVRGEGQRVKLVGRQRSYHGVGFGGLSVAGIGPQRKHFGPLLAGTSHLPHTHDPARNAFSRGRPPHGGTDFADALEGIVAAQDASTIAAVIVEPVAGSTGVLVPPAGYLERLREICDRHGLLLIFDEVVTGFGRLGAPFGSQALGVLPDLICCAKGMTNGAVPMGGVLISDRVAEGLNAQPDGTTEFMHGYTYSGHPLAAAAALATLEVYQEEGLFQRAAEIATPWEEAVHSLRDAPGVTDIRNIGLLAAIEFGPAAGGGPARAKAVAAHCFESGVLIRATGDSLVLSPPLGIGKDEIGQIVETIRGGAARA</sequence>
<dbReference type="GO" id="GO:0008483">
    <property type="term" value="F:transaminase activity"/>
    <property type="evidence" value="ECO:0007669"/>
    <property type="project" value="UniProtKB-KW"/>
</dbReference>
<evidence type="ECO:0000313" key="7">
    <source>
        <dbReference type="EMBL" id="MBP0494535.1"/>
    </source>
</evidence>
<keyword evidence="5 6" id="KW-0663">Pyridoxal phosphate</keyword>
<evidence type="ECO:0000256" key="1">
    <source>
        <dbReference type="ARBA" id="ARBA00001933"/>
    </source>
</evidence>
<evidence type="ECO:0000313" key="8">
    <source>
        <dbReference type="Proteomes" id="UP000677537"/>
    </source>
</evidence>
<dbReference type="PANTHER" id="PTHR43094:SF1">
    <property type="entry name" value="AMINOTRANSFERASE CLASS-III"/>
    <property type="match status" value="1"/>
</dbReference>
<dbReference type="InterPro" id="IPR015422">
    <property type="entry name" value="PyrdxlP-dep_Trfase_small"/>
</dbReference>
<evidence type="ECO:0000256" key="3">
    <source>
        <dbReference type="ARBA" id="ARBA00022576"/>
    </source>
</evidence>
<evidence type="ECO:0000256" key="4">
    <source>
        <dbReference type="ARBA" id="ARBA00022679"/>
    </source>
</evidence>
<keyword evidence="4" id="KW-0808">Transferase</keyword>
<name>A0A940N0N6_9PROT</name>
<dbReference type="AlphaFoldDB" id="A0A940N0N6"/>
<dbReference type="InterPro" id="IPR005814">
    <property type="entry name" value="Aminotrans_3"/>
</dbReference>
<protein>
    <submittedName>
        <fullName evidence="7">Aminotransferase class III-fold pyridoxal phosphate-dependent enzyme</fullName>
    </submittedName>
</protein>
<comment type="caution">
    <text evidence="7">The sequence shown here is derived from an EMBL/GenBank/DDBJ whole genome shotgun (WGS) entry which is preliminary data.</text>
</comment>
<dbReference type="FunFam" id="3.40.640.10:FF:000014">
    <property type="entry name" value="Adenosylmethionine-8-amino-7-oxononanoate aminotransferase, probable"/>
    <property type="match status" value="1"/>
</dbReference>
<dbReference type="GO" id="GO:0030170">
    <property type="term" value="F:pyridoxal phosphate binding"/>
    <property type="evidence" value="ECO:0007669"/>
    <property type="project" value="InterPro"/>
</dbReference>
<dbReference type="InterPro" id="IPR049704">
    <property type="entry name" value="Aminotrans_3_PPA_site"/>
</dbReference>
<dbReference type="InterPro" id="IPR015421">
    <property type="entry name" value="PyrdxlP-dep_Trfase_major"/>
</dbReference>
<dbReference type="PROSITE" id="PS00600">
    <property type="entry name" value="AA_TRANSFER_CLASS_3"/>
    <property type="match status" value="1"/>
</dbReference>
<gene>
    <name evidence="7" type="ORF">J5Y10_17260</name>
</gene>
<dbReference type="PANTHER" id="PTHR43094">
    <property type="entry name" value="AMINOTRANSFERASE"/>
    <property type="match status" value="1"/>
</dbReference>
<comment type="similarity">
    <text evidence="2 6">Belongs to the class-III pyridoxal-phosphate-dependent aminotransferase family.</text>
</comment>
<keyword evidence="3 7" id="KW-0032">Aminotransferase</keyword>
<reference evidence="7" key="1">
    <citation type="submission" date="2021-03" db="EMBL/GenBank/DDBJ databases">
        <authorList>
            <person name="So Y."/>
        </authorList>
    </citation>
    <scope>NUCLEOTIDE SEQUENCE</scope>
    <source>
        <strain evidence="7">SG15</strain>
    </source>
</reference>
<dbReference type="EMBL" id="JAGIZA010000011">
    <property type="protein sequence ID" value="MBP0494535.1"/>
    <property type="molecule type" value="Genomic_DNA"/>
</dbReference>
<dbReference type="RefSeq" id="WP_209375287.1">
    <property type="nucleotide sequence ID" value="NZ_JAGIZA010000011.1"/>
</dbReference>
<dbReference type="PIRSF" id="PIRSF000521">
    <property type="entry name" value="Transaminase_4ab_Lys_Orn"/>
    <property type="match status" value="1"/>
</dbReference>
<dbReference type="CDD" id="cd00610">
    <property type="entry name" value="OAT_like"/>
    <property type="match status" value="1"/>
</dbReference>
<dbReference type="Gene3D" id="3.90.1150.10">
    <property type="entry name" value="Aspartate Aminotransferase, domain 1"/>
    <property type="match status" value="1"/>
</dbReference>
<dbReference type="InterPro" id="IPR015424">
    <property type="entry name" value="PyrdxlP-dep_Trfase"/>
</dbReference>
<evidence type="ECO:0000256" key="2">
    <source>
        <dbReference type="ARBA" id="ARBA00008954"/>
    </source>
</evidence>
<evidence type="ECO:0000256" key="6">
    <source>
        <dbReference type="RuleBase" id="RU003560"/>
    </source>
</evidence>
<evidence type="ECO:0000256" key="5">
    <source>
        <dbReference type="ARBA" id="ARBA00022898"/>
    </source>
</evidence>
<proteinExistence type="inferred from homology"/>
<accession>A0A940N0N6</accession>
<comment type="cofactor">
    <cofactor evidence="1">
        <name>pyridoxal 5'-phosphate</name>
        <dbReference type="ChEBI" id="CHEBI:597326"/>
    </cofactor>
</comment>
<dbReference type="Pfam" id="PF00202">
    <property type="entry name" value="Aminotran_3"/>
    <property type="match status" value="1"/>
</dbReference>
<keyword evidence="8" id="KW-1185">Reference proteome</keyword>